<protein>
    <submittedName>
        <fullName evidence="3">Serine hydrolase</fullName>
    </submittedName>
</protein>
<keyword evidence="1" id="KW-0812">Transmembrane</keyword>
<keyword evidence="1" id="KW-0472">Membrane</keyword>
<reference evidence="3 4" key="1">
    <citation type="submission" date="2019-06" db="EMBL/GenBank/DDBJ databases">
        <title>Draft genome of Aliikangiella marina GYP-15.</title>
        <authorList>
            <person name="Wang G."/>
        </authorList>
    </citation>
    <scope>NUCLEOTIDE SEQUENCE [LARGE SCALE GENOMIC DNA]</scope>
    <source>
        <strain evidence="3 4">GYP-15</strain>
    </source>
</reference>
<dbReference type="AlphaFoldDB" id="A0A545TJQ2"/>
<evidence type="ECO:0000259" key="2">
    <source>
        <dbReference type="Pfam" id="PF00144"/>
    </source>
</evidence>
<gene>
    <name evidence="3" type="ORF">FLL45_05825</name>
</gene>
<evidence type="ECO:0000313" key="3">
    <source>
        <dbReference type="EMBL" id="TQV77460.1"/>
    </source>
</evidence>
<dbReference type="InterPro" id="IPR001466">
    <property type="entry name" value="Beta-lactam-related"/>
</dbReference>
<name>A0A545TJQ2_9GAMM</name>
<dbReference type="OrthoDB" id="9814204at2"/>
<keyword evidence="3" id="KW-0378">Hydrolase</keyword>
<keyword evidence="1" id="KW-1133">Transmembrane helix</keyword>
<dbReference type="SUPFAM" id="SSF56601">
    <property type="entry name" value="beta-lactamase/transpeptidase-like"/>
    <property type="match status" value="1"/>
</dbReference>
<accession>A0A545TJQ2</accession>
<dbReference type="Proteomes" id="UP000317839">
    <property type="component" value="Unassembled WGS sequence"/>
</dbReference>
<feature type="transmembrane region" description="Helical" evidence="1">
    <location>
        <begin position="14"/>
        <end position="33"/>
    </location>
</feature>
<evidence type="ECO:0000313" key="4">
    <source>
        <dbReference type="Proteomes" id="UP000317839"/>
    </source>
</evidence>
<dbReference type="GO" id="GO:0016787">
    <property type="term" value="F:hydrolase activity"/>
    <property type="evidence" value="ECO:0007669"/>
    <property type="project" value="UniProtKB-KW"/>
</dbReference>
<dbReference type="InterPro" id="IPR050789">
    <property type="entry name" value="Diverse_Enzym_Activities"/>
</dbReference>
<dbReference type="PANTHER" id="PTHR43283:SF14">
    <property type="entry name" value="BLL8153 PROTEIN"/>
    <property type="match status" value="1"/>
</dbReference>
<dbReference type="PANTHER" id="PTHR43283">
    <property type="entry name" value="BETA-LACTAMASE-RELATED"/>
    <property type="match status" value="1"/>
</dbReference>
<dbReference type="Pfam" id="PF00144">
    <property type="entry name" value="Beta-lactamase"/>
    <property type="match status" value="1"/>
</dbReference>
<organism evidence="3 4">
    <name type="scientific">Aliikangiella marina</name>
    <dbReference type="NCBI Taxonomy" id="1712262"/>
    <lineage>
        <taxon>Bacteria</taxon>
        <taxon>Pseudomonadati</taxon>
        <taxon>Pseudomonadota</taxon>
        <taxon>Gammaproteobacteria</taxon>
        <taxon>Oceanospirillales</taxon>
        <taxon>Pleioneaceae</taxon>
        <taxon>Aliikangiella</taxon>
    </lineage>
</organism>
<comment type="caution">
    <text evidence="3">The sequence shown here is derived from an EMBL/GenBank/DDBJ whole genome shotgun (WGS) entry which is preliminary data.</text>
</comment>
<dbReference type="Gene3D" id="3.40.710.10">
    <property type="entry name" value="DD-peptidase/beta-lactamase superfamily"/>
    <property type="match status" value="1"/>
</dbReference>
<sequence>MFLSKGVDALMKKIILKSVAVFMAVVVGAGLLYHNELYRLYKVVYLFEESNIVDNFQNMTEFFPYSTIDKGNAKHQFEISPKPLIKSVKFQGEDFDIETLLQSTNTTGFIVIKDEKIIHEYYALGNTIDGLNISWSLNKSFVSALIGIALEEGLIASVEDPITLYVEQLKGSGYDGVSIKNILQMSSGVVFNEDYVDFNSDINRMGRVIALGSSINEFAATLQAGKPAGQYHHYVSMDTQVLGILLKQVTGKTPSEYLEEKIWSKLGMRSNARWLIDDMGMELVFGTLNATLRDYARFGQLYLNQGNWQGQQIIPENWVKDSITPDAAHLMPGDNEKSSSRFGYGYQWWLPPEHEGDFLGRGVYGQYIYVNPEKNVVIARTAANPHWRAGDKTSQVMVKMFQEIARSL</sequence>
<evidence type="ECO:0000256" key="1">
    <source>
        <dbReference type="SAM" id="Phobius"/>
    </source>
</evidence>
<dbReference type="InterPro" id="IPR012338">
    <property type="entry name" value="Beta-lactam/transpept-like"/>
</dbReference>
<proteinExistence type="predicted"/>
<dbReference type="EMBL" id="VIKR01000001">
    <property type="protein sequence ID" value="TQV77460.1"/>
    <property type="molecule type" value="Genomic_DNA"/>
</dbReference>
<feature type="domain" description="Beta-lactamase-related" evidence="2">
    <location>
        <begin position="109"/>
        <end position="387"/>
    </location>
</feature>
<keyword evidence="4" id="KW-1185">Reference proteome</keyword>